<dbReference type="VEuPathDB" id="VectorBase:GBRI044337"/>
<evidence type="ECO:0000256" key="1">
    <source>
        <dbReference type="PROSITE-ProRule" id="PRU00371"/>
    </source>
</evidence>
<name>A0A1A9X4V7_9MUSC</name>
<sequence>MDVGKLITAVQKRRPLWDRKDKLYGERRINANLWDEVAKEMKKPKDEVHKKWKNLRDSYRLAVKRGINKHKSASGAGGLERKWSHFDEMSFLDDVMSPITANGTEPEIESDESATSDPKRRKSNKRKTTANEDLQLEIEKEKLNILKSTQNLRLDGDYNFLISLLPIMKNMSNMQKLEFRAKVGNIALDIMNDRKSTVSSNLASSFSSQESTSFVQEHFIKFDNEDS</sequence>
<dbReference type="Proteomes" id="UP000091820">
    <property type="component" value="Unassembled WGS sequence"/>
</dbReference>
<dbReference type="Pfam" id="PF10545">
    <property type="entry name" value="MADF_DNA_bdg"/>
    <property type="match status" value="1"/>
</dbReference>
<reference evidence="5" key="2">
    <citation type="submission" date="2020-05" db="UniProtKB">
        <authorList>
            <consortium name="EnsemblMetazoa"/>
        </authorList>
    </citation>
    <scope>IDENTIFICATION</scope>
    <source>
        <strain evidence="5">IAEA</strain>
    </source>
</reference>
<keyword evidence="1" id="KW-0539">Nucleus</keyword>
<dbReference type="PANTHER" id="PTHR12243">
    <property type="entry name" value="MADF DOMAIN TRANSCRIPTION FACTOR"/>
    <property type="match status" value="1"/>
</dbReference>
<dbReference type="GO" id="GO:0005667">
    <property type="term" value="C:transcription regulator complex"/>
    <property type="evidence" value="ECO:0007669"/>
    <property type="project" value="TreeGrafter"/>
</dbReference>
<protein>
    <recommendedName>
        <fullName evidence="7">MADF domain-containing protein</fullName>
    </recommendedName>
</protein>
<feature type="region of interest" description="Disordered" evidence="2">
    <location>
        <begin position="102"/>
        <end position="132"/>
    </location>
</feature>
<evidence type="ECO:0000313" key="5">
    <source>
        <dbReference type="EnsemblMetazoa" id="GBRI044337-PA"/>
    </source>
</evidence>
<feature type="domain" description="BESS" evidence="4">
    <location>
        <begin position="154"/>
        <end position="193"/>
    </location>
</feature>
<dbReference type="GO" id="GO:0003677">
    <property type="term" value="F:DNA binding"/>
    <property type="evidence" value="ECO:0007669"/>
    <property type="project" value="InterPro"/>
</dbReference>
<evidence type="ECO:0000256" key="2">
    <source>
        <dbReference type="SAM" id="MobiDB-lite"/>
    </source>
</evidence>
<dbReference type="AlphaFoldDB" id="A0A1A9X4V7"/>
<dbReference type="InterPro" id="IPR004210">
    <property type="entry name" value="BESS_motif"/>
</dbReference>
<dbReference type="InterPro" id="IPR039353">
    <property type="entry name" value="TF_Adf1"/>
</dbReference>
<dbReference type="PROSITE" id="PS51031">
    <property type="entry name" value="BESS"/>
    <property type="match status" value="1"/>
</dbReference>
<comment type="subcellular location">
    <subcellularLocation>
        <location evidence="1">Nucleus</location>
    </subcellularLocation>
</comment>
<feature type="compositionally biased region" description="Basic residues" evidence="2">
    <location>
        <begin position="119"/>
        <end position="128"/>
    </location>
</feature>
<dbReference type="PROSITE" id="PS51029">
    <property type="entry name" value="MADF"/>
    <property type="match status" value="1"/>
</dbReference>
<keyword evidence="6" id="KW-1185">Reference proteome</keyword>
<reference evidence="6" key="1">
    <citation type="submission" date="2014-03" db="EMBL/GenBank/DDBJ databases">
        <authorList>
            <person name="Aksoy S."/>
            <person name="Warren W."/>
            <person name="Wilson R.K."/>
        </authorList>
    </citation>
    <scope>NUCLEOTIDE SEQUENCE [LARGE SCALE GENOMIC DNA]</scope>
    <source>
        <strain evidence="6">IAEA</strain>
    </source>
</reference>
<evidence type="ECO:0000259" key="3">
    <source>
        <dbReference type="PROSITE" id="PS51029"/>
    </source>
</evidence>
<dbReference type="GO" id="GO:0006357">
    <property type="term" value="P:regulation of transcription by RNA polymerase II"/>
    <property type="evidence" value="ECO:0007669"/>
    <property type="project" value="TreeGrafter"/>
</dbReference>
<feature type="domain" description="MADF" evidence="3">
    <location>
        <begin position="5"/>
        <end position="97"/>
    </location>
</feature>
<evidence type="ECO:0008006" key="7">
    <source>
        <dbReference type="Google" id="ProtNLM"/>
    </source>
</evidence>
<dbReference type="EnsemblMetazoa" id="GBRI044337-RA">
    <property type="protein sequence ID" value="GBRI044337-PA"/>
    <property type="gene ID" value="GBRI044337"/>
</dbReference>
<dbReference type="GO" id="GO:0005634">
    <property type="term" value="C:nucleus"/>
    <property type="evidence" value="ECO:0007669"/>
    <property type="project" value="UniProtKB-SubCell"/>
</dbReference>
<dbReference type="Pfam" id="PF02944">
    <property type="entry name" value="BESS"/>
    <property type="match status" value="1"/>
</dbReference>
<evidence type="ECO:0000259" key="4">
    <source>
        <dbReference type="PROSITE" id="PS51031"/>
    </source>
</evidence>
<dbReference type="PANTHER" id="PTHR12243:SF67">
    <property type="entry name" value="COREPRESSOR OF PANGOLIN, ISOFORM A-RELATED"/>
    <property type="match status" value="1"/>
</dbReference>
<organism evidence="5 6">
    <name type="scientific">Glossina brevipalpis</name>
    <dbReference type="NCBI Taxonomy" id="37001"/>
    <lineage>
        <taxon>Eukaryota</taxon>
        <taxon>Metazoa</taxon>
        <taxon>Ecdysozoa</taxon>
        <taxon>Arthropoda</taxon>
        <taxon>Hexapoda</taxon>
        <taxon>Insecta</taxon>
        <taxon>Pterygota</taxon>
        <taxon>Neoptera</taxon>
        <taxon>Endopterygota</taxon>
        <taxon>Diptera</taxon>
        <taxon>Brachycera</taxon>
        <taxon>Muscomorpha</taxon>
        <taxon>Hippoboscoidea</taxon>
        <taxon>Glossinidae</taxon>
        <taxon>Glossina</taxon>
    </lineage>
</organism>
<dbReference type="InterPro" id="IPR006578">
    <property type="entry name" value="MADF-dom"/>
</dbReference>
<evidence type="ECO:0000313" key="6">
    <source>
        <dbReference type="Proteomes" id="UP000091820"/>
    </source>
</evidence>
<proteinExistence type="predicted"/>
<dbReference type="SMART" id="SM00595">
    <property type="entry name" value="MADF"/>
    <property type="match status" value="1"/>
</dbReference>
<accession>A0A1A9X4V7</accession>